<keyword evidence="2" id="KW-1185">Reference proteome</keyword>
<accession>A0ABR1CAK1</accession>
<organism evidence="1 2">
    <name type="scientific">Necator americanus</name>
    <name type="common">Human hookworm</name>
    <dbReference type="NCBI Taxonomy" id="51031"/>
    <lineage>
        <taxon>Eukaryota</taxon>
        <taxon>Metazoa</taxon>
        <taxon>Ecdysozoa</taxon>
        <taxon>Nematoda</taxon>
        <taxon>Chromadorea</taxon>
        <taxon>Rhabditida</taxon>
        <taxon>Rhabditina</taxon>
        <taxon>Rhabditomorpha</taxon>
        <taxon>Strongyloidea</taxon>
        <taxon>Ancylostomatidae</taxon>
        <taxon>Bunostominae</taxon>
        <taxon>Necator</taxon>
    </lineage>
</organism>
<protein>
    <submittedName>
        <fullName evidence="1">Uncharacterized protein</fullName>
    </submittedName>
</protein>
<comment type="caution">
    <text evidence="1">The sequence shown here is derived from an EMBL/GenBank/DDBJ whole genome shotgun (WGS) entry which is preliminary data.</text>
</comment>
<sequence>MDDIDGEYERFVEHHHDCKRKAKSFKTTKKLLSPEIAELIRKRGATRGVGIQGLTPELARLCREAIKEDPKGRREEELPEV</sequence>
<evidence type="ECO:0000313" key="1">
    <source>
        <dbReference type="EMBL" id="KAK6734757.1"/>
    </source>
</evidence>
<gene>
    <name evidence="1" type="primary">Necator_chrII.g5928</name>
    <name evidence="1" type="ORF">RB195_018135</name>
</gene>
<dbReference type="Proteomes" id="UP001303046">
    <property type="component" value="Unassembled WGS sequence"/>
</dbReference>
<evidence type="ECO:0000313" key="2">
    <source>
        <dbReference type="Proteomes" id="UP001303046"/>
    </source>
</evidence>
<proteinExistence type="predicted"/>
<name>A0ABR1CAK1_NECAM</name>
<reference evidence="1 2" key="1">
    <citation type="submission" date="2023-08" db="EMBL/GenBank/DDBJ databases">
        <title>A Necator americanus chromosomal reference genome.</title>
        <authorList>
            <person name="Ilik V."/>
            <person name="Petrzelkova K.J."/>
            <person name="Pardy F."/>
            <person name="Fuh T."/>
            <person name="Niatou-Singa F.S."/>
            <person name="Gouil Q."/>
            <person name="Baker L."/>
            <person name="Ritchie M.E."/>
            <person name="Jex A.R."/>
            <person name="Gazzola D."/>
            <person name="Li H."/>
            <person name="Toshio Fujiwara R."/>
            <person name="Zhan B."/>
            <person name="Aroian R.V."/>
            <person name="Pafco B."/>
            <person name="Schwarz E.M."/>
        </authorList>
    </citation>
    <scope>NUCLEOTIDE SEQUENCE [LARGE SCALE GENOMIC DNA]</scope>
    <source>
        <strain evidence="1 2">Aroian</strain>
        <tissue evidence="1">Whole animal</tissue>
    </source>
</reference>
<dbReference type="EMBL" id="JAVFWL010000002">
    <property type="protein sequence ID" value="KAK6734757.1"/>
    <property type="molecule type" value="Genomic_DNA"/>
</dbReference>